<dbReference type="Proteomes" id="UP001596353">
    <property type="component" value="Unassembled WGS sequence"/>
</dbReference>
<keyword evidence="2" id="KW-1185">Reference proteome</keyword>
<evidence type="ECO:0000313" key="1">
    <source>
        <dbReference type="EMBL" id="MFC6762105.1"/>
    </source>
</evidence>
<dbReference type="Gene3D" id="3.40.50.1820">
    <property type="entry name" value="alpha/beta hydrolase"/>
    <property type="match status" value="1"/>
</dbReference>
<organism evidence="1 2">
    <name type="scientific">Sulfitobacter porphyrae</name>
    <dbReference type="NCBI Taxonomy" id="1246864"/>
    <lineage>
        <taxon>Bacteria</taxon>
        <taxon>Pseudomonadati</taxon>
        <taxon>Pseudomonadota</taxon>
        <taxon>Alphaproteobacteria</taxon>
        <taxon>Rhodobacterales</taxon>
        <taxon>Roseobacteraceae</taxon>
        <taxon>Sulfitobacter</taxon>
    </lineage>
</organism>
<name>A0ABW2B8M3_9RHOB</name>
<comment type="caution">
    <text evidence="1">The sequence shown here is derived from an EMBL/GenBank/DDBJ whole genome shotgun (WGS) entry which is preliminary data.</text>
</comment>
<dbReference type="SUPFAM" id="SSF53474">
    <property type="entry name" value="alpha/beta-Hydrolases"/>
    <property type="match status" value="1"/>
</dbReference>
<dbReference type="InterPro" id="IPR029058">
    <property type="entry name" value="AB_hydrolase_fold"/>
</dbReference>
<accession>A0ABW2B8M3</accession>
<sequence length="347" mass="37082">MSGGANSDRDGLAAEHRAYRPFGQISFNQQWGLTLPFESKGFIGERYDADAGLQFLNARYNDPELGTFIQPDWSEVTEAGVGTNRYSYSAIDPINKLDPNGNFWGAIAGWIAGALGVGQLFADIMLFFNVAQSVSAVARGASLGDVLKSWAVSYAIGVVSKAVGSLITIPPGGSDTPFHLESGAVGASTTSGPTAMVGGAADATLPGPVKFLYDTLYASDPNVTYFQHNQGRKLANWIRANKGKRITVIGHSRGGDTAARVVAKGNRISRLVTVDPVRRTVMPKLANVKKYSDVWINYDSKGTGLFGGGNFIATLGRPYNAAPEAFATRHYVKALDHVRICAVYCHP</sequence>
<dbReference type="Gene3D" id="2.180.10.10">
    <property type="entry name" value="RHS repeat-associated core"/>
    <property type="match status" value="1"/>
</dbReference>
<dbReference type="EMBL" id="JBHSWG010000003">
    <property type="protein sequence ID" value="MFC6762105.1"/>
    <property type="molecule type" value="Genomic_DNA"/>
</dbReference>
<evidence type="ECO:0000313" key="2">
    <source>
        <dbReference type="Proteomes" id="UP001596353"/>
    </source>
</evidence>
<dbReference type="InterPro" id="IPR022385">
    <property type="entry name" value="Rhs_assc_core"/>
</dbReference>
<proteinExistence type="predicted"/>
<gene>
    <name evidence="1" type="ORF">ACFQFQ_25485</name>
</gene>
<protein>
    <submittedName>
        <fullName evidence="1">RHS repeat-associated core domain-containing protein</fullName>
    </submittedName>
</protein>
<reference evidence="2" key="1">
    <citation type="journal article" date="2019" name="Int. J. Syst. Evol. Microbiol.">
        <title>The Global Catalogue of Microorganisms (GCM) 10K type strain sequencing project: providing services to taxonomists for standard genome sequencing and annotation.</title>
        <authorList>
            <consortium name="The Broad Institute Genomics Platform"/>
            <consortium name="The Broad Institute Genome Sequencing Center for Infectious Disease"/>
            <person name="Wu L."/>
            <person name="Ma J."/>
        </authorList>
    </citation>
    <scope>NUCLEOTIDE SEQUENCE [LARGE SCALE GENOMIC DNA]</scope>
    <source>
        <strain evidence="2">CCUG 66188</strain>
    </source>
</reference>
<dbReference type="NCBIfam" id="TIGR03696">
    <property type="entry name" value="Rhs_assc_core"/>
    <property type="match status" value="1"/>
</dbReference>